<gene>
    <name evidence="2" type="ORF">SAMN06272737_105216</name>
</gene>
<protein>
    <submittedName>
        <fullName evidence="2">Uncharacterized protein</fullName>
    </submittedName>
</protein>
<accession>A0A238W0Y7</accession>
<name>A0A238W0Y7_9ACTN</name>
<evidence type="ECO:0000313" key="2">
    <source>
        <dbReference type="EMBL" id="SNR39813.1"/>
    </source>
</evidence>
<evidence type="ECO:0000313" key="3">
    <source>
        <dbReference type="Proteomes" id="UP000198403"/>
    </source>
</evidence>
<dbReference type="OrthoDB" id="4550235at2"/>
<dbReference type="RefSeq" id="WP_089335799.1">
    <property type="nucleotide sequence ID" value="NZ_FZNO01000005.1"/>
</dbReference>
<dbReference type="AlphaFoldDB" id="A0A238W0Y7"/>
<reference evidence="2 3" key="1">
    <citation type="submission" date="2017-06" db="EMBL/GenBank/DDBJ databases">
        <authorList>
            <person name="Kim H.J."/>
            <person name="Triplett B.A."/>
        </authorList>
    </citation>
    <scope>NUCLEOTIDE SEQUENCE [LARGE SCALE GENOMIC DNA]</scope>
    <source>
        <strain evidence="2 3">DSM 44272</strain>
    </source>
</reference>
<keyword evidence="1" id="KW-0175">Coiled coil</keyword>
<sequence length="148" mass="17137">MTEAENATQRNRRRLEEAAVRILSGDAAVSDGKLTLKSLATEAGVPRNYLYRSEYVAIAEDFERRADALRQSDEMPDKREAQIQRLRADLAEAKRLARRYREERETARGERDRAASQIMFLAEQNRLLREELEAERSVTRLDGAKRRT</sequence>
<dbReference type="EMBL" id="FZNO01000005">
    <property type="protein sequence ID" value="SNR39813.1"/>
    <property type="molecule type" value="Genomic_DNA"/>
</dbReference>
<organism evidence="2 3">
    <name type="scientific">Blastococcus mobilis</name>
    <dbReference type="NCBI Taxonomy" id="1938746"/>
    <lineage>
        <taxon>Bacteria</taxon>
        <taxon>Bacillati</taxon>
        <taxon>Actinomycetota</taxon>
        <taxon>Actinomycetes</taxon>
        <taxon>Geodermatophilales</taxon>
        <taxon>Geodermatophilaceae</taxon>
        <taxon>Blastococcus</taxon>
    </lineage>
</organism>
<dbReference type="Proteomes" id="UP000198403">
    <property type="component" value="Unassembled WGS sequence"/>
</dbReference>
<keyword evidence="3" id="KW-1185">Reference proteome</keyword>
<proteinExistence type="predicted"/>
<feature type="coiled-coil region" evidence="1">
    <location>
        <begin position="83"/>
        <end position="131"/>
    </location>
</feature>
<evidence type="ECO:0000256" key="1">
    <source>
        <dbReference type="SAM" id="Coils"/>
    </source>
</evidence>